<sequence length="110" mass="12718">MSIKASKSLLIKSNECLKVPVPGAFFVMRKAVFRKKIRKNEAECRLKPTVFKSFNRYLVCYVFENQKVVFFVDLGFSTVIFKNVLSIPQKLVHLCNVIGKQWLSMQDPKS</sequence>
<name>A0A098S8I6_9BACT</name>
<evidence type="ECO:0000313" key="2">
    <source>
        <dbReference type="Proteomes" id="UP000029736"/>
    </source>
</evidence>
<dbReference type="EMBL" id="JPOS01000037">
    <property type="protein sequence ID" value="KGE87382.1"/>
    <property type="molecule type" value="Genomic_DNA"/>
</dbReference>
<proteinExistence type="predicted"/>
<dbReference type="Proteomes" id="UP000029736">
    <property type="component" value="Unassembled WGS sequence"/>
</dbReference>
<reference evidence="1 2" key="1">
    <citation type="journal article" date="2014" name="Int. J. Syst. Evol. Microbiol.">
        <title>Phaeodactylibacter xiamenensis gen. nov., sp. nov., a member of the family Saprospiraceae isolated from the marine alga Phaeodactylum tricornutum.</title>
        <authorList>
            <person name="Chen Z.Jr."/>
            <person name="Lei X."/>
            <person name="Lai Q."/>
            <person name="Li Y."/>
            <person name="Zhang B."/>
            <person name="Zhang J."/>
            <person name="Zhang H."/>
            <person name="Yang L."/>
            <person name="Zheng W."/>
            <person name="Tian Y."/>
            <person name="Yu Z."/>
            <person name="Xu H.Jr."/>
            <person name="Zheng T."/>
        </authorList>
    </citation>
    <scope>NUCLEOTIDE SEQUENCE [LARGE SCALE GENOMIC DNA]</scope>
    <source>
        <strain evidence="1 2">KD52</strain>
    </source>
</reference>
<keyword evidence="2" id="KW-1185">Reference proteome</keyword>
<dbReference type="AlphaFoldDB" id="A0A098S8I6"/>
<comment type="caution">
    <text evidence="1">The sequence shown here is derived from an EMBL/GenBank/DDBJ whole genome shotgun (WGS) entry which is preliminary data.</text>
</comment>
<accession>A0A098S8I6</accession>
<organism evidence="1 2">
    <name type="scientific">Phaeodactylibacter xiamenensis</name>
    <dbReference type="NCBI Taxonomy" id="1524460"/>
    <lineage>
        <taxon>Bacteria</taxon>
        <taxon>Pseudomonadati</taxon>
        <taxon>Bacteroidota</taxon>
        <taxon>Saprospiria</taxon>
        <taxon>Saprospirales</taxon>
        <taxon>Haliscomenobacteraceae</taxon>
        <taxon>Phaeodactylibacter</taxon>
    </lineage>
</organism>
<evidence type="ECO:0000313" key="1">
    <source>
        <dbReference type="EMBL" id="KGE87382.1"/>
    </source>
</evidence>
<gene>
    <name evidence="1" type="ORF">IX84_15400</name>
</gene>
<protein>
    <submittedName>
        <fullName evidence="1">Uncharacterized protein</fullName>
    </submittedName>
</protein>